<comment type="similarity">
    <text evidence="1">Belongs to the type-I restriction system S methylase family.</text>
</comment>
<sequence>MKVPQLRFKGFTGDWEQRKLGELATFTKGSGFSKEDLIDEGRPVILYGSMYTDYHTIINKVSTYVATNSKGTVSAGNEVIVPASGETAEDIARASAVITRGVLLAGDLNIITPCNNLSPIFLALIISNGRQKSELVRRAQGISIVHLGNSALKDVVVKFPSLEEQIAISSCISLLDQTIALHQRKHDLLLKLKKGYLQKLFPGKGQKVPEIRFKGFTEDWEQRKFGTLYAKASEKNDLSIPRSKVISVAKMHWGSVKDDSTDEYMRSYNVFRLGDIAFEGNRSKNFAFGRFVENTLGTGLVSHVFDVFRPKTSLNLYFWQYYIHNENSMRDILRHSTQKSTMMTNLVTKDLLRRSIGVPSQDEQQEIGQFMLQLDQAIALHQRRLDELKKLKQGYLQKLFI</sequence>
<dbReference type="PATRIC" id="fig|1423810.4.peg.1057"/>
<proteinExistence type="inferred from homology"/>
<feature type="domain" description="Type I restriction modification DNA specificity" evidence="5">
    <location>
        <begin position="305"/>
        <end position="389"/>
    </location>
</feature>
<gene>
    <name evidence="6" type="ORF">FD19_GL001032</name>
</gene>
<keyword evidence="3" id="KW-0238">DNA-binding</keyword>
<evidence type="ECO:0000256" key="4">
    <source>
        <dbReference type="SAM" id="Coils"/>
    </source>
</evidence>
<dbReference type="Gene3D" id="3.90.220.20">
    <property type="entry name" value="DNA methylase specificity domains"/>
    <property type="match status" value="2"/>
</dbReference>
<dbReference type="AlphaFoldDB" id="A0A0R2C8X7"/>
<evidence type="ECO:0000259" key="5">
    <source>
        <dbReference type="Pfam" id="PF01420"/>
    </source>
</evidence>
<keyword evidence="2" id="KW-0680">Restriction system</keyword>
<evidence type="ECO:0000256" key="1">
    <source>
        <dbReference type="ARBA" id="ARBA00010923"/>
    </source>
</evidence>
<evidence type="ECO:0000313" key="7">
    <source>
        <dbReference type="Proteomes" id="UP000051789"/>
    </source>
</evidence>
<name>A0A0R2C8X7_9LACO</name>
<accession>A0A0R2C8X7</accession>
<dbReference type="STRING" id="1423810.FD19_GL001032"/>
<feature type="domain" description="Type I restriction modification DNA specificity" evidence="5">
    <location>
        <begin position="14"/>
        <end position="187"/>
    </location>
</feature>
<feature type="coiled-coil region" evidence="4">
    <location>
        <begin position="371"/>
        <end position="398"/>
    </location>
</feature>
<dbReference type="Gene3D" id="1.10.287.1120">
    <property type="entry name" value="Bipartite methylase S protein"/>
    <property type="match status" value="1"/>
</dbReference>
<keyword evidence="7" id="KW-1185">Reference proteome</keyword>
<dbReference type="GO" id="GO:0003677">
    <property type="term" value="F:DNA binding"/>
    <property type="evidence" value="ECO:0007669"/>
    <property type="project" value="UniProtKB-KW"/>
</dbReference>
<comment type="caution">
    <text evidence="6">The sequence shown here is derived from an EMBL/GenBank/DDBJ whole genome shotgun (WGS) entry which is preliminary data.</text>
</comment>
<protein>
    <submittedName>
        <fullName evidence="6">Type-i specificity determinant subunit</fullName>
    </submittedName>
</protein>
<evidence type="ECO:0000256" key="2">
    <source>
        <dbReference type="ARBA" id="ARBA00022747"/>
    </source>
</evidence>
<evidence type="ECO:0000313" key="6">
    <source>
        <dbReference type="EMBL" id="KRM87522.1"/>
    </source>
</evidence>
<dbReference type="EMBL" id="AYZK01000002">
    <property type="protein sequence ID" value="KRM87522.1"/>
    <property type="molecule type" value="Genomic_DNA"/>
</dbReference>
<keyword evidence="4" id="KW-0175">Coiled coil</keyword>
<dbReference type="InterPro" id="IPR044946">
    <property type="entry name" value="Restrct_endonuc_typeI_TRD_sf"/>
</dbReference>
<organism evidence="6 7">
    <name type="scientific">Lacticaseibacillus thailandensis DSM 22698 = JCM 13996</name>
    <dbReference type="NCBI Taxonomy" id="1423810"/>
    <lineage>
        <taxon>Bacteria</taxon>
        <taxon>Bacillati</taxon>
        <taxon>Bacillota</taxon>
        <taxon>Bacilli</taxon>
        <taxon>Lactobacillales</taxon>
        <taxon>Lactobacillaceae</taxon>
        <taxon>Lacticaseibacillus</taxon>
    </lineage>
</organism>
<evidence type="ECO:0000256" key="3">
    <source>
        <dbReference type="ARBA" id="ARBA00023125"/>
    </source>
</evidence>
<dbReference type="SUPFAM" id="SSF116734">
    <property type="entry name" value="DNA methylase specificity domain"/>
    <property type="match status" value="2"/>
</dbReference>
<dbReference type="Pfam" id="PF01420">
    <property type="entry name" value="Methylase_S"/>
    <property type="match status" value="2"/>
</dbReference>
<dbReference type="PANTHER" id="PTHR30408:SF12">
    <property type="entry name" value="TYPE I RESTRICTION ENZYME MJAVIII SPECIFICITY SUBUNIT"/>
    <property type="match status" value="1"/>
</dbReference>
<reference evidence="6 7" key="1">
    <citation type="journal article" date="2015" name="Genome Announc.">
        <title>Expanding the biotechnology potential of lactobacilli through comparative genomics of 213 strains and associated genera.</title>
        <authorList>
            <person name="Sun Z."/>
            <person name="Harris H.M."/>
            <person name="McCann A."/>
            <person name="Guo C."/>
            <person name="Argimon S."/>
            <person name="Zhang W."/>
            <person name="Yang X."/>
            <person name="Jeffery I.B."/>
            <person name="Cooney J.C."/>
            <person name="Kagawa T.F."/>
            <person name="Liu W."/>
            <person name="Song Y."/>
            <person name="Salvetti E."/>
            <person name="Wrobel A."/>
            <person name="Rasinkangas P."/>
            <person name="Parkhill J."/>
            <person name="Rea M.C."/>
            <person name="O'Sullivan O."/>
            <person name="Ritari J."/>
            <person name="Douillard F.P."/>
            <person name="Paul Ross R."/>
            <person name="Yang R."/>
            <person name="Briner A.E."/>
            <person name="Felis G.E."/>
            <person name="de Vos W.M."/>
            <person name="Barrangou R."/>
            <person name="Klaenhammer T.R."/>
            <person name="Caufield P.W."/>
            <person name="Cui Y."/>
            <person name="Zhang H."/>
            <person name="O'Toole P.W."/>
        </authorList>
    </citation>
    <scope>NUCLEOTIDE SEQUENCE [LARGE SCALE GENOMIC DNA]</scope>
    <source>
        <strain evidence="6 7">DSM 22698</strain>
    </source>
</reference>
<dbReference type="InterPro" id="IPR000055">
    <property type="entry name" value="Restrct_endonuc_typeI_TRD"/>
</dbReference>
<dbReference type="GO" id="GO:0009307">
    <property type="term" value="P:DNA restriction-modification system"/>
    <property type="evidence" value="ECO:0007669"/>
    <property type="project" value="UniProtKB-KW"/>
</dbReference>
<dbReference type="Proteomes" id="UP000051789">
    <property type="component" value="Unassembled WGS sequence"/>
</dbReference>
<dbReference type="PANTHER" id="PTHR30408">
    <property type="entry name" value="TYPE-1 RESTRICTION ENZYME ECOKI SPECIFICITY PROTEIN"/>
    <property type="match status" value="1"/>
</dbReference>
<dbReference type="InterPro" id="IPR052021">
    <property type="entry name" value="Type-I_RS_S_subunit"/>
</dbReference>